<comment type="catalytic activity">
    <reaction evidence="9 11">
        <text>S-sulfanyl-L-cysteinyl-[protein] + uridine(34) in tRNA + AH2 + ATP = 2-thiouridine(34) in tRNA + L-cysteinyl-[protein] + A + AMP + diphosphate + H(+)</text>
        <dbReference type="Rhea" id="RHEA:47032"/>
        <dbReference type="Rhea" id="RHEA-COMP:10131"/>
        <dbReference type="Rhea" id="RHEA-COMP:11726"/>
        <dbReference type="Rhea" id="RHEA-COMP:11727"/>
        <dbReference type="Rhea" id="RHEA-COMP:11728"/>
        <dbReference type="ChEBI" id="CHEBI:13193"/>
        <dbReference type="ChEBI" id="CHEBI:15378"/>
        <dbReference type="ChEBI" id="CHEBI:17499"/>
        <dbReference type="ChEBI" id="CHEBI:29950"/>
        <dbReference type="ChEBI" id="CHEBI:30616"/>
        <dbReference type="ChEBI" id="CHEBI:33019"/>
        <dbReference type="ChEBI" id="CHEBI:61963"/>
        <dbReference type="ChEBI" id="CHEBI:65315"/>
        <dbReference type="ChEBI" id="CHEBI:87170"/>
        <dbReference type="ChEBI" id="CHEBI:456215"/>
        <dbReference type="EC" id="2.8.1.13"/>
    </reaction>
</comment>
<gene>
    <name evidence="11 14" type="primary">mnmA</name>
    <name evidence="14" type="ORF">caldi_16770</name>
</gene>
<sequence>MAERKRVLVAMSGGVDSSVTAALLVEQGYEVIGVTMNTWTDDIPADVRLNEHSGCCSLAAVEDARRVADILGIPYYVFNFQGKFSETVIDYFIREYARGRTPNPCIACNRYVKFSALLYRARQLGCDLIATGHYARVGRDPETGRWLLGKARDTRKDQTYVLHNMTQEALSRTLFPLGDWLKPDVRRKAKEVGLPVHDKPDSQEICFVYDNDYGRFLSEKIPEAIRPGPIVTTDGRVIGTHKGLPLYTIGQRKGLPAMGEPIYVVDLDPDTNTLIVGRDEEVYRRELIAADLNWIRVAELTGPARATAKIRRMAPEAPCTVVPEGPDRVRVVFDEPQRALTPGQAVVFYQGEWVLGGGTIESVPAPAGAPRPAAAVRE</sequence>
<proteinExistence type="inferred from homology"/>
<evidence type="ECO:0000313" key="14">
    <source>
        <dbReference type="EMBL" id="BDG60587.1"/>
    </source>
</evidence>
<reference evidence="14" key="1">
    <citation type="submission" date="2022-03" db="EMBL/GenBank/DDBJ databases">
        <title>Complete genome sequence of Caldinitratiruptor microaerophilus.</title>
        <authorList>
            <person name="Mukaiyama R."/>
            <person name="Nishiyama T."/>
            <person name="Ueda K."/>
        </authorList>
    </citation>
    <scope>NUCLEOTIDE SEQUENCE</scope>
    <source>
        <strain evidence="14">JCM 16183</strain>
    </source>
</reference>
<comment type="function">
    <text evidence="10 11">Catalyzes the 2-thiolation of uridine at the wobble position (U34) of tRNA, leading to the formation of s(2)U34.</text>
</comment>
<feature type="region of interest" description="Interaction with tRNA" evidence="11">
    <location>
        <begin position="156"/>
        <end position="158"/>
    </location>
</feature>
<feature type="domain" description="tRNA-specific 2-thiouridylase MnmA-like central" evidence="13">
    <location>
        <begin position="215"/>
        <end position="278"/>
    </location>
</feature>
<dbReference type="CDD" id="cd01998">
    <property type="entry name" value="MnmA_TRMU-like"/>
    <property type="match status" value="1"/>
</dbReference>
<organism evidence="14 15">
    <name type="scientific">Caldinitratiruptor microaerophilus</name>
    <dbReference type="NCBI Taxonomy" id="671077"/>
    <lineage>
        <taxon>Bacteria</taxon>
        <taxon>Bacillati</taxon>
        <taxon>Bacillota</taxon>
        <taxon>Clostridia</taxon>
        <taxon>Eubacteriales</taxon>
        <taxon>Symbiobacteriaceae</taxon>
        <taxon>Caldinitratiruptor</taxon>
    </lineage>
</organism>
<dbReference type="Gene3D" id="2.30.30.280">
    <property type="entry name" value="Adenine nucleotide alpha hydrolases-like domains"/>
    <property type="match status" value="1"/>
</dbReference>
<dbReference type="FunFam" id="2.30.30.280:FF:000001">
    <property type="entry name" value="tRNA-specific 2-thiouridylase MnmA"/>
    <property type="match status" value="1"/>
</dbReference>
<dbReference type="NCBIfam" id="TIGR00420">
    <property type="entry name" value="trmU"/>
    <property type="match status" value="1"/>
</dbReference>
<dbReference type="GO" id="GO:0103016">
    <property type="term" value="F:tRNA-uridine 2-sulfurtransferase activity"/>
    <property type="evidence" value="ECO:0007669"/>
    <property type="project" value="UniProtKB-EC"/>
</dbReference>
<protein>
    <recommendedName>
        <fullName evidence="11">tRNA-specific 2-thiouridylase MnmA</fullName>
        <ecNumber evidence="11">2.8.1.13</ecNumber>
    </recommendedName>
</protein>
<dbReference type="GO" id="GO:0002143">
    <property type="term" value="P:tRNA wobble position uridine thiolation"/>
    <property type="evidence" value="ECO:0007669"/>
    <property type="project" value="TreeGrafter"/>
</dbReference>
<dbReference type="InterPro" id="IPR046885">
    <property type="entry name" value="MnmA-like_C"/>
</dbReference>
<dbReference type="Gene3D" id="2.40.30.10">
    <property type="entry name" value="Translation factors"/>
    <property type="match status" value="1"/>
</dbReference>
<dbReference type="SUPFAM" id="SSF52402">
    <property type="entry name" value="Adenine nucleotide alpha hydrolases-like"/>
    <property type="match status" value="1"/>
</dbReference>
<dbReference type="Proteomes" id="UP001163687">
    <property type="component" value="Chromosome"/>
</dbReference>
<dbReference type="PANTHER" id="PTHR11933">
    <property type="entry name" value="TRNA 5-METHYLAMINOMETHYL-2-THIOURIDYLATE -METHYLTRANSFERASE"/>
    <property type="match status" value="1"/>
</dbReference>
<dbReference type="AlphaFoldDB" id="A0AA35CJY4"/>
<evidence type="ECO:0000256" key="5">
    <source>
        <dbReference type="ARBA" id="ARBA00022741"/>
    </source>
</evidence>
<comment type="subcellular location">
    <subcellularLocation>
        <location evidence="11">Cytoplasm</location>
    </subcellularLocation>
</comment>
<comment type="similarity">
    <text evidence="11">Belongs to the MnmA/TRMU family.</text>
</comment>
<keyword evidence="8" id="KW-1015">Disulfide bond</keyword>
<dbReference type="HAMAP" id="MF_00144">
    <property type="entry name" value="tRNA_thiouridyl_MnmA"/>
    <property type="match status" value="1"/>
</dbReference>
<feature type="binding site" evidence="11">
    <location>
        <begin position="10"/>
        <end position="17"/>
    </location>
    <ligand>
        <name>ATP</name>
        <dbReference type="ChEBI" id="CHEBI:30616"/>
    </ligand>
</feature>
<dbReference type="InterPro" id="IPR046884">
    <property type="entry name" value="MnmA-like_central"/>
</dbReference>
<dbReference type="GO" id="GO:0005524">
    <property type="term" value="F:ATP binding"/>
    <property type="evidence" value="ECO:0007669"/>
    <property type="project" value="UniProtKB-KW"/>
</dbReference>
<keyword evidence="6 11" id="KW-0067">ATP-binding</keyword>
<feature type="domain" description="tRNA-specific 2-thiouridylase MnmA-like C-terminal" evidence="12">
    <location>
        <begin position="285"/>
        <end position="360"/>
    </location>
</feature>
<evidence type="ECO:0000256" key="6">
    <source>
        <dbReference type="ARBA" id="ARBA00022840"/>
    </source>
</evidence>
<evidence type="ECO:0000256" key="4">
    <source>
        <dbReference type="ARBA" id="ARBA00022694"/>
    </source>
</evidence>
<evidence type="ECO:0000256" key="11">
    <source>
        <dbReference type="HAMAP-Rule" id="MF_00144"/>
    </source>
</evidence>
<keyword evidence="3 11" id="KW-0808">Transferase</keyword>
<dbReference type="Pfam" id="PF20258">
    <property type="entry name" value="tRNA_Me_trans_C"/>
    <property type="match status" value="1"/>
</dbReference>
<feature type="site" description="Interaction with tRNA" evidence="11">
    <location>
        <position position="133"/>
    </location>
</feature>
<dbReference type="FunFam" id="2.40.30.10:FF:000023">
    <property type="entry name" value="tRNA-specific 2-thiouridylase MnmA"/>
    <property type="match status" value="1"/>
</dbReference>
<dbReference type="EMBL" id="AP025628">
    <property type="protein sequence ID" value="BDG60587.1"/>
    <property type="molecule type" value="Genomic_DNA"/>
</dbReference>
<comment type="caution">
    <text evidence="11">Lacks conserved residue(s) required for the propagation of feature annotation.</text>
</comment>
<accession>A0AA35CJY4</accession>
<feature type="binding site" evidence="11">
    <location>
        <position position="132"/>
    </location>
    <ligand>
        <name>ATP</name>
        <dbReference type="ChEBI" id="CHEBI:30616"/>
    </ligand>
</feature>
<evidence type="ECO:0000256" key="1">
    <source>
        <dbReference type="ARBA" id="ARBA00022490"/>
    </source>
</evidence>
<dbReference type="NCBIfam" id="NF001138">
    <property type="entry name" value="PRK00143.1"/>
    <property type="match status" value="1"/>
</dbReference>
<dbReference type="InterPro" id="IPR004506">
    <property type="entry name" value="MnmA-like"/>
</dbReference>
<evidence type="ECO:0000256" key="3">
    <source>
        <dbReference type="ARBA" id="ARBA00022679"/>
    </source>
</evidence>
<evidence type="ECO:0000259" key="12">
    <source>
        <dbReference type="Pfam" id="PF20258"/>
    </source>
</evidence>
<dbReference type="GO" id="GO:0000049">
    <property type="term" value="F:tRNA binding"/>
    <property type="evidence" value="ECO:0007669"/>
    <property type="project" value="UniProtKB-KW"/>
</dbReference>
<evidence type="ECO:0000313" key="15">
    <source>
        <dbReference type="Proteomes" id="UP001163687"/>
    </source>
</evidence>
<dbReference type="GO" id="GO:0005737">
    <property type="term" value="C:cytoplasm"/>
    <property type="evidence" value="ECO:0007669"/>
    <property type="project" value="UniProtKB-SubCell"/>
</dbReference>
<keyword evidence="1 11" id="KW-0963">Cytoplasm</keyword>
<dbReference type="InterPro" id="IPR023382">
    <property type="entry name" value="MnmA-like_central_sf"/>
</dbReference>
<evidence type="ECO:0000256" key="9">
    <source>
        <dbReference type="ARBA" id="ARBA00051542"/>
    </source>
</evidence>
<feature type="active site" description="Cysteine persulfide intermediate" evidence="11">
    <location>
        <position position="206"/>
    </location>
</feature>
<feature type="active site" description="Nucleophile" evidence="11">
    <location>
        <position position="108"/>
    </location>
</feature>
<keyword evidence="15" id="KW-1185">Reference proteome</keyword>
<feature type="site" description="Interaction with tRNA" evidence="11">
    <location>
        <position position="344"/>
    </location>
</feature>
<keyword evidence="4 11" id="KW-0819">tRNA processing</keyword>
<dbReference type="InterPro" id="IPR014729">
    <property type="entry name" value="Rossmann-like_a/b/a_fold"/>
</dbReference>
<evidence type="ECO:0000259" key="13">
    <source>
        <dbReference type="Pfam" id="PF20259"/>
    </source>
</evidence>
<evidence type="ECO:0000256" key="2">
    <source>
        <dbReference type="ARBA" id="ARBA00022555"/>
    </source>
</evidence>
<name>A0AA35CJY4_9FIRM</name>
<evidence type="ECO:0000256" key="8">
    <source>
        <dbReference type="ARBA" id="ARBA00023157"/>
    </source>
</evidence>
<dbReference type="RefSeq" id="WP_264844600.1">
    <property type="nucleotide sequence ID" value="NZ_AP025628.1"/>
</dbReference>
<keyword evidence="7 11" id="KW-0694">RNA-binding</keyword>
<keyword evidence="5 11" id="KW-0547">Nucleotide-binding</keyword>
<dbReference type="Pfam" id="PF20259">
    <property type="entry name" value="tRNA_Me_trans_M"/>
    <property type="match status" value="1"/>
</dbReference>
<keyword evidence="2 11" id="KW-0820">tRNA-binding</keyword>
<dbReference type="KEGG" id="cmic:caldi_16770"/>
<evidence type="ECO:0000256" key="7">
    <source>
        <dbReference type="ARBA" id="ARBA00022884"/>
    </source>
</evidence>
<dbReference type="PANTHER" id="PTHR11933:SF5">
    <property type="entry name" value="MITOCHONDRIAL TRNA-SPECIFIC 2-THIOURIDYLASE 1"/>
    <property type="match status" value="1"/>
</dbReference>
<dbReference type="EC" id="2.8.1.13" evidence="11"/>
<feature type="binding site" evidence="11">
    <location>
        <position position="36"/>
    </location>
    <ligand>
        <name>ATP</name>
        <dbReference type="ChEBI" id="CHEBI:30616"/>
    </ligand>
</feature>
<dbReference type="Gene3D" id="3.40.50.620">
    <property type="entry name" value="HUPs"/>
    <property type="match status" value="1"/>
</dbReference>
<dbReference type="Pfam" id="PF03054">
    <property type="entry name" value="tRNA_Me_trans"/>
    <property type="match status" value="1"/>
</dbReference>
<dbReference type="FunFam" id="3.40.50.620:FF:000115">
    <property type="entry name" value="tRNA-specific 2-thiouridylase MnmA"/>
    <property type="match status" value="1"/>
</dbReference>
<evidence type="ECO:0000256" key="10">
    <source>
        <dbReference type="ARBA" id="ARBA00056575"/>
    </source>
</evidence>